<keyword evidence="3" id="KW-1185">Reference proteome</keyword>
<dbReference type="EMBL" id="JAZGQL010000014">
    <property type="protein sequence ID" value="MEE6308999.1"/>
    <property type="molecule type" value="Genomic_DNA"/>
</dbReference>
<feature type="region of interest" description="Disordered" evidence="1">
    <location>
        <begin position="1"/>
        <end position="23"/>
    </location>
</feature>
<protein>
    <submittedName>
        <fullName evidence="2">SAM-dependent methyltransferase</fullName>
        <ecNumber evidence="2">2.1.1.-</ecNumber>
    </submittedName>
</protein>
<sequence length="275" mass="29841">MSTSGEEETPGEEKSSRPKIDSEVPQTARVWNYWLGGKDNYPVDRALGDEIAEAFPIIVEIARADRAVLNRVVRHLAGEAGVRQFLDVGTGLPTANNTHEVAQAVAPQARIVYVDYDPLVLVHARALLTSGPEGATDYIDADIRDTATILREAGRTLDLTQPVAVILSGILAHLPTVEEARAVVRRLMDALPSGSYLVAVDGADTNPELNDVMKIWNQSANPPYAMRTPEEIASYFEGLELVEPGLVDVTRWRPDPSPAGPPRPLDNLVGVGRKP</sequence>
<evidence type="ECO:0000313" key="3">
    <source>
        <dbReference type="Proteomes" id="UP001339911"/>
    </source>
</evidence>
<feature type="region of interest" description="Disordered" evidence="1">
    <location>
        <begin position="252"/>
        <end position="275"/>
    </location>
</feature>
<comment type="caution">
    <text evidence="2">The sequence shown here is derived from an EMBL/GenBank/DDBJ whole genome shotgun (WGS) entry which is preliminary data.</text>
</comment>
<evidence type="ECO:0000313" key="2">
    <source>
        <dbReference type="EMBL" id="MEE6308999.1"/>
    </source>
</evidence>
<dbReference type="Gene3D" id="3.40.50.150">
    <property type="entry name" value="Vaccinia Virus protein VP39"/>
    <property type="match status" value="1"/>
</dbReference>
<organism evidence="2 3">
    <name type="scientific">Plantactinospora veratri</name>
    <dbReference type="NCBI Taxonomy" id="1436122"/>
    <lineage>
        <taxon>Bacteria</taxon>
        <taxon>Bacillati</taxon>
        <taxon>Actinomycetota</taxon>
        <taxon>Actinomycetes</taxon>
        <taxon>Micromonosporales</taxon>
        <taxon>Micromonosporaceae</taxon>
        <taxon>Plantactinospora</taxon>
    </lineage>
</organism>
<dbReference type="GO" id="GO:0008168">
    <property type="term" value="F:methyltransferase activity"/>
    <property type="evidence" value="ECO:0007669"/>
    <property type="project" value="UniProtKB-KW"/>
</dbReference>
<keyword evidence="2" id="KW-0489">Methyltransferase</keyword>
<dbReference type="InterPro" id="IPR029063">
    <property type="entry name" value="SAM-dependent_MTases_sf"/>
</dbReference>
<feature type="compositionally biased region" description="Pro residues" evidence="1">
    <location>
        <begin position="255"/>
        <end position="264"/>
    </location>
</feature>
<feature type="compositionally biased region" description="Acidic residues" evidence="1">
    <location>
        <begin position="1"/>
        <end position="10"/>
    </location>
</feature>
<proteinExistence type="predicted"/>
<keyword evidence="2" id="KW-0808">Transferase</keyword>
<dbReference type="RefSeq" id="WP_331209459.1">
    <property type="nucleotide sequence ID" value="NZ_JAZGQL010000014.1"/>
</dbReference>
<reference evidence="2 3" key="1">
    <citation type="submission" date="2024-01" db="EMBL/GenBank/DDBJ databases">
        <title>Genome insights into Plantactinospora veratri sp. nov.</title>
        <authorList>
            <person name="Wang L."/>
        </authorList>
    </citation>
    <scope>NUCLEOTIDE SEQUENCE [LARGE SCALE GENOMIC DNA]</scope>
    <source>
        <strain evidence="2 3">NEAU-FHS4</strain>
    </source>
</reference>
<evidence type="ECO:0000256" key="1">
    <source>
        <dbReference type="SAM" id="MobiDB-lite"/>
    </source>
</evidence>
<gene>
    <name evidence="2" type="ORF">V1634_19370</name>
</gene>
<dbReference type="PIRSF" id="PIRSF017393">
    <property type="entry name" value="MTase_SAV2177"/>
    <property type="match status" value="1"/>
</dbReference>
<name>A0ABU7SGX7_9ACTN</name>
<dbReference type="Pfam" id="PF04672">
    <property type="entry name" value="Methyltransf_19"/>
    <property type="match status" value="1"/>
</dbReference>
<dbReference type="SUPFAM" id="SSF53335">
    <property type="entry name" value="S-adenosyl-L-methionine-dependent methyltransferases"/>
    <property type="match status" value="1"/>
</dbReference>
<dbReference type="Proteomes" id="UP001339911">
    <property type="component" value="Unassembled WGS sequence"/>
</dbReference>
<dbReference type="GO" id="GO:0032259">
    <property type="term" value="P:methylation"/>
    <property type="evidence" value="ECO:0007669"/>
    <property type="project" value="UniProtKB-KW"/>
</dbReference>
<accession>A0ABU7SGX7</accession>
<dbReference type="EC" id="2.1.1.-" evidence="2"/>
<dbReference type="InterPro" id="IPR006764">
    <property type="entry name" value="SAM_dep_MeTrfase_SAV2177_type"/>
</dbReference>
<feature type="compositionally biased region" description="Basic and acidic residues" evidence="1">
    <location>
        <begin position="11"/>
        <end position="22"/>
    </location>
</feature>